<evidence type="ECO:0000259" key="11">
    <source>
        <dbReference type="Pfam" id="PF00899"/>
    </source>
</evidence>
<dbReference type="GO" id="GO:0034727">
    <property type="term" value="P:piecemeal microautophagy of the nucleus"/>
    <property type="evidence" value="ECO:0007669"/>
    <property type="project" value="TreeGrafter"/>
</dbReference>
<reference evidence="13" key="2">
    <citation type="submission" date="2025-09" db="UniProtKB">
        <authorList>
            <consortium name="Ensembl"/>
        </authorList>
    </citation>
    <scope>IDENTIFICATION</scope>
</reference>
<keyword evidence="14" id="KW-1185">Reference proteome</keyword>
<keyword evidence="4" id="KW-0813">Transport</keyword>
<evidence type="ECO:0000256" key="1">
    <source>
        <dbReference type="ARBA" id="ARBA00010931"/>
    </source>
</evidence>
<dbReference type="Gene3D" id="3.40.50.720">
    <property type="entry name" value="NAD(P)-binding Rossmann-like Domain"/>
    <property type="match status" value="1"/>
</dbReference>
<dbReference type="Proteomes" id="UP000694417">
    <property type="component" value="Unplaced"/>
</dbReference>
<evidence type="ECO:0000256" key="7">
    <source>
        <dbReference type="ARBA" id="ARBA00029897"/>
    </source>
</evidence>
<dbReference type="InterPro" id="IPR035985">
    <property type="entry name" value="Ubiquitin-activating_enz"/>
</dbReference>
<reference evidence="13" key="1">
    <citation type="submission" date="2025-08" db="UniProtKB">
        <authorList>
            <consortium name="Ensembl"/>
        </authorList>
    </citation>
    <scope>IDENTIFICATION</scope>
</reference>
<keyword evidence="5" id="KW-0653">Protein transport</keyword>
<organism evidence="13 14">
    <name type="scientific">Urocitellus parryii</name>
    <name type="common">Arctic ground squirrel</name>
    <name type="synonym">Spermophilus parryii</name>
    <dbReference type="NCBI Taxonomy" id="9999"/>
    <lineage>
        <taxon>Eukaryota</taxon>
        <taxon>Metazoa</taxon>
        <taxon>Chordata</taxon>
        <taxon>Craniata</taxon>
        <taxon>Vertebrata</taxon>
        <taxon>Euteleostomi</taxon>
        <taxon>Mammalia</taxon>
        <taxon>Eutheria</taxon>
        <taxon>Euarchontoglires</taxon>
        <taxon>Glires</taxon>
        <taxon>Rodentia</taxon>
        <taxon>Sciuromorpha</taxon>
        <taxon>Sciuridae</taxon>
        <taxon>Xerinae</taxon>
        <taxon>Marmotini</taxon>
        <taxon>Urocitellus</taxon>
    </lineage>
</organism>
<dbReference type="SUPFAM" id="SSF69572">
    <property type="entry name" value="Activating enzymes of the ubiquitin-like proteins"/>
    <property type="match status" value="1"/>
</dbReference>
<dbReference type="GO" id="GO:0032446">
    <property type="term" value="P:protein modification by small protein conjugation"/>
    <property type="evidence" value="ECO:0007669"/>
    <property type="project" value="TreeGrafter"/>
</dbReference>
<evidence type="ECO:0000259" key="12">
    <source>
        <dbReference type="Pfam" id="PF16420"/>
    </source>
</evidence>
<sequence>MGDPGLFKLQFAPFSSALDVGFWHELTQKKLNEYRLDEAPKDIKGYYYNGDSAGLPARLTLEFSAFDMSAPTPAHCCPAVGTLYNTNTLESFKTADKKLLLEQAANEIWESIKSGAALENPVLLNKFLLLTFAIQALERAYDDLCQTEGVTALPYFLIKYDDNMVRVSLLKHYSDFFQGQRIKITVGVYDPCNLAQYPGWPLRNFLVLAAHRWSSSFQSVEVLCFRDRTMQGARDIAHSIIFEVKLPEMAFSPDCPKAVGWEKNQKGGMGPRMVNLSECMDPKRLAESSVDLNLKLMCWRLVPTLDLEKVVSVKCLLLGAGTLGCNVARTLMGWGVRHVTFVDNAKISYSNPVRQPLYEFEDCLGGGKPKALAAADRLQKIFPGVNARGFNMSIPMPGHPVNFSSITLEQARKDVEQLEQLIESHDVIFLLMDTRESRWLPAVIAASKRKLVINAALGFDTFVVMRHGLKKPKQQGAGDLCPSHSVASADLLGSSLFANIPGYKLGCYFCNDVVAPGDSTRDRTLDQQCTVSRPGLAMIAGALAVELMVSVLQHPEGGYAIASSSDDRMNEPPTSLGLVPHQIRGFLSRFDNVLPVSLAFDKCTACSSKIWDMSDDETI</sequence>
<evidence type="ECO:0000256" key="10">
    <source>
        <dbReference type="SAM" id="Coils"/>
    </source>
</evidence>
<dbReference type="GO" id="GO:0000422">
    <property type="term" value="P:autophagy of mitochondrion"/>
    <property type="evidence" value="ECO:0007669"/>
    <property type="project" value="TreeGrafter"/>
</dbReference>
<feature type="domain" description="Ubiquitin-like modifier-activating enzyme Atg7 N-terminal" evidence="12">
    <location>
        <begin position="134"/>
        <end position="280"/>
    </location>
</feature>
<dbReference type="PANTHER" id="PTHR10953:SF3">
    <property type="entry name" value="UBIQUITIN-LIKE MODIFIER-ACTIVATING ENZYME ATG7"/>
    <property type="match status" value="1"/>
</dbReference>
<evidence type="ECO:0000256" key="8">
    <source>
        <dbReference type="ARBA" id="ARBA00030242"/>
    </source>
</evidence>
<evidence type="ECO:0000313" key="13">
    <source>
        <dbReference type="Ensembl" id="ENSUPAP00010029224.1"/>
    </source>
</evidence>
<evidence type="ECO:0000313" key="14">
    <source>
        <dbReference type="Proteomes" id="UP000694417"/>
    </source>
</evidence>
<keyword evidence="10" id="KW-0175">Coiled coil</keyword>
<dbReference type="GO" id="GO:0015031">
    <property type="term" value="P:protein transport"/>
    <property type="evidence" value="ECO:0007669"/>
    <property type="project" value="UniProtKB-KW"/>
</dbReference>
<evidence type="ECO:0000256" key="3">
    <source>
        <dbReference type="ARBA" id="ARBA00018730"/>
    </source>
</evidence>
<evidence type="ECO:0000256" key="9">
    <source>
        <dbReference type="ARBA" id="ARBA00032823"/>
    </source>
</evidence>
<dbReference type="InterPro" id="IPR000594">
    <property type="entry name" value="ThiF_NAD_FAD-bd"/>
</dbReference>
<dbReference type="CDD" id="cd01486">
    <property type="entry name" value="Apg7"/>
    <property type="match status" value="1"/>
</dbReference>
<proteinExistence type="inferred from homology"/>
<dbReference type="FunFam" id="3.40.140.70:FF:000001">
    <property type="entry name" value="Ubiquitin-like modifier-activating enzyme atg7"/>
    <property type="match status" value="1"/>
</dbReference>
<evidence type="ECO:0000256" key="4">
    <source>
        <dbReference type="ARBA" id="ARBA00022448"/>
    </source>
</evidence>
<dbReference type="GO" id="GO:0000045">
    <property type="term" value="P:autophagosome assembly"/>
    <property type="evidence" value="ECO:0007669"/>
    <property type="project" value="TreeGrafter"/>
</dbReference>
<evidence type="ECO:0000256" key="5">
    <source>
        <dbReference type="ARBA" id="ARBA00022927"/>
    </source>
</evidence>
<dbReference type="GO" id="GO:0000407">
    <property type="term" value="C:phagophore assembly site"/>
    <property type="evidence" value="ECO:0007669"/>
    <property type="project" value="TreeGrafter"/>
</dbReference>
<name>A0A8D2ICC0_UROPR</name>
<dbReference type="GeneTree" id="ENSGT00390000017509"/>
<dbReference type="GO" id="GO:0006995">
    <property type="term" value="P:cellular response to nitrogen starvation"/>
    <property type="evidence" value="ECO:0007669"/>
    <property type="project" value="TreeGrafter"/>
</dbReference>
<evidence type="ECO:0000256" key="6">
    <source>
        <dbReference type="ARBA" id="ARBA00023006"/>
    </source>
</evidence>
<feature type="domain" description="THIF-type NAD/FAD binding fold" evidence="11">
    <location>
        <begin position="295"/>
        <end position="557"/>
    </location>
</feature>
<gene>
    <name evidence="13" type="primary">ATG7</name>
</gene>
<dbReference type="Pfam" id="PF16420">
    <property type="entry name" value="ATG7_N"/>
    <property type="match status" value="2"/>
</dbReference>
<comment type="similarity">
    <text evidence="1">Belongs to the ATG7 family.</text>
</comment>
<dbReference type="FunFam" id="3.40.50.720:FF:000156">
    <property type="entry name" value="Ubiquitin-like modifier-activating enzyme ATG7"/>
    <property type="match status" value="1"/>
</dbReference>
<dbReference type="InterPro" id="IPR032197">
    <property type="entry name" value="Atg7_N"/>
</dbReference>
<dbReference type="GO" id="GO:0019779">
    <property type="term" value="F:Atg8 activating enzyme activity"/>
    <property type="evidence" value="ECO:0007669"/>
    <property type="project" value="TreeGrafter"/>
</dbReference>
<keyword evidence="6" id="KW-0072">Autophagy</keyword>
<dbReference type="Ensembl" id="ENSUPAT00010033247.1">
    <property type="protein sequence ID" value="ENSUPAP00010029224.1"/>
    <property type="gene ID" value="ENSUPAG00010023011.1"/>
</dbReference>
<dbReference type="PANTHER" id="PTHR10953">
    <property type="entry name" value="UBIQUITIN-ACTIVATING ENZYME E1"/>
    <property type="match status" value="1"/>
</dbReference>
<feature type="coiled-coil region" evidence="10">
    <location>
        <begin position="401"/>
        <end position="428"/>
    </location>
</feature>
<dbReference type="InterPro" id="IPR042522">
    <property type="entry name" value="Atg7_N_1"/>
</dbReference>
<dbReference type="Pfam" id="PF00899">
    <property type="entry name" value="ThiF"/>
    <property type="match status" value="1"/>
</dbReference>
<evidence type="ECO:0000256" key="2">
    <source>
        <dbReference type="ARBA" id="ARBA00017647"/>
    </source>
</evidence>
<dbReference type="InterPro" id="IPR045886">
    <property type="entry name" value="ThiF/MoeB/HesA"/>
</dbReference>
<feature type="domain" description="Ubiquitin-like modifier-activating enzyme Atg7 N-terminal" evidence="12">
    <location>
        <begin position="9"/>
        <end position="133"/>
    </location>
</feature>
<accession>A0A8D2ICC0</accession>
<dbReference type="GO" id="GO:0019778">
    <property type="term" value="F:Atg12 activating enzyme activity"/>
    <property type="evidence" value="ECO:0007669"/>
    <property type="project" value="TreeGrafter"/>
</dbReference>
<dbReference type="AlphaFoldDB" id="A0A8D2ICC0"/>
<dbReference type="Gene3D" id="3.40.140.70">
    <property type="entry name" value="Ubiquitin-like modifier-activating enzyme ATG7 N-terminal domain"/>
    <property type="match status" value="1"/>
</dbReference>
<protein>
    <recommendedName>
        <fullName evidence="2">Ubiquitin-like modifier-activating enzyme ATG7</fullName>
    </recommendedName>
    <alternativeName>
        <fullName evidence="7 9">ATG12-activating enzyme E1 ATG7</fullName>
    </alternativeName>
    <alternativeName>
        <fullName evidence="8">Autophagy-related protein 7</fullName>
    </alternativeName>
    <alternativeName>
        <fullName evidence="3">Ubiquitin-like modifier-activating enzyme atg7</fullName>
    </alternativeName>
</protein>